<evidence type="ECO:0000313" key="1">
    <source>
        <dbReference type="EMBL" id="QTX33383.1"/>
    </source>
</evidence>
<dbReference type="KEGG" id="aram:KAR29_05790"/>
<dbReference type="Proteomes" id="UP000671879">
    <property type="component" value="Chromosome"/>
</dbReference>
<gene>
    <name evidence="1" type="ORF">KAR29_05790</name>
</gene>
<name>A0A9Q7EWM0_9BACT</name>
<sequence length="112" mass="12033">METASGKGTLKGYVLDLAAIATIQPHAIVSRILLEGERGNVTLFAFDEGERLSEHSAPFDVLVQILDGKMEVRLKDVVHVLSGGEALVMPAAIPHALKALKATKMILTMIRS</sequence>
<accession>A0A9Q7EWM0</accession>
<dbReference type="EMBL" id="CP072943">
    <property type="protein sequence ID" value="QTX33383.1"/>
    <property type="molecule type" value="Genomic_DNA"/>
</dbReference>
<evidence type="ECO:0000313" key="2">
    <source>
        <dbReference type="Proteomes" id="UP000671879"/>
    </source>
</evidence>
<dbReference type="PANTHER" id="PTHR37694">
    <property type="entry name" value="SLR8022 PROTEIN"/>
    <property type="match status" value="1"/>
</dbReference>
<dbReference type="SUPFAM" id="SSF51182">
    <property type="entry name" value="RmlC-like cupins"/>
    <property type="match status" value="1"/>
</dbReference>
<dbReference type="RefSeq" id="WP_274374669.1">
    <property type="nucleotide sequence ID" value="NZ_CP072943.1"/>
</dbReference>
<organism evidence="1 2">
    <name type="scientific">Aminithiophilus ramosus</name>
    <dbReference type="NCBI Taxonomy" id="3029084"/>
    <lineage>
        <taxon>Bacteria</taxon>
        <taxon>Thermotogati</taxon>
        <taxon>Synergistota</taxon>
        <taxon>Synergistia</taxon>
        <taxon>Synergistales</taxon>
        <taxon>Aminithiophilaceae</taxon>
        <taxon>Aminithiophilus</taxon>
    </lineage>
</organism>
<reference evidence="2" key="1">
    <citation type="submission" date="2021-04" db="EMBL/GenBank/DDBJ databases">
        <title>A novel Synergistetes isolate from a pyrite-forming mixed culture.</title>
        <authorList>
            <person name="Bunk B."/>
            <person name="Sproer C."/>
            <person name="Spring S."/>
            <person name="Pester M."/>
        </authorList>
    </citation>
    <scope>NUCLEOTIDE SEQUENCE [LARGE SCALE GENOMIC DNA]</scope>
    <source>
        <strain evidence="2">J.5.4.2-T.3.5.2</strain>
    </source>
</reference>
<keyword evidence="2" id="KW-1185">Reference proteome</keyword>
<dbReference type="InterPro" id="IPR011051">
    <property type="entry name" value="RmlC_Cupin_sf"/>
</dbReference>
<dbReference type="InterPro" id="IPR014710">
    <property type="entry name" value="RmlC-like_jellyroll"/>
</dbReference>
<dbReference type="CDD" id="cd02230">
    <property type="entry name" value="cupin_HP0902-like"/>
    <property type="match status" value="1"/>
</dbReference>
<dbReference type="Gene3D" id="2.60.120.10">
    <property type="entry name" value="Jelly Rolls"/>
    <property type="match status" value="1"/>
</dbReference>
<proteinExistence type="predicted"/>
<dbReference type="AlphaFoldDB" id="A0A9Q7EWM0"/>
<dbReference type="PANTHER" id="PTHR37694:SF1">
    <property type="entry name" value="SLR8022 PROTEIN"/>
    <property type="match status" value="1"/>
</dbReference>
<protein>
    <submittedName>
        <fullName evidence="1">Cupin domain-containing protein</fullName>
    </submittedName>
</protein>